<dbReference type="EMBL" id="CABFNS010000753">
    <property type="protein sequence ID" value="VUC26595.1"/>
    <property type="molecule type" value="Genomic_DNA"/>
</dbReference>
<protein>
    <recommendedName>
        <fullName evidence="3">F-box domain-containing protein</fullName>
    </recommendedName>
</protein>
<comment type="caution">
    <text evidence="1">The sequence shown here is derived from an EMBL/GenBank/DDBJ whole genome shotgun (WGS) entry which is preliminary data.</text>
</comment>
<evidence type="ECO:0000313" key="1">
    <source>
        <dbReference type="EMBL" id="VUC26595.1"/>
    </source>
</evidence>
<dbReference type="PANTHER" id="PTHR42085:SF4">
    <property type="entry name" value="F-BOX DOMAIN-CONTAINING PROTEIN"/>
    <property type="match status" value="1"/>
</dbReference>
<keyword evidence="2" id="KW-1185">Reference proteome</keyword>
<dbReference type="PANTHER" id="PTHR42085">
    <property type="entry name" value="F-BOX DOMAIN-CONTAINING PROTEIN"/>
    <property type="match status" value="1"/>
</dbReference>
<accession>A0ABY6U8G2</accession>
<dbReference type="Proteomes" id="UP000766486">
    <property type="component" value="Unassembled WGS sequence"/>
</dbReference>
<gene>
    <name evidence="1" type="ORF">CLO192961_LOCUS192652</name>
</gene>
<sequence length="394" mass="45794">MEGPESELQIVTPPRHEAYHEWEPSHLDAICVDDLIFIPATSSAASPAPDSRKRRRTLRSSRRFTNQYQLSDDNGILALKKRVLSFEKLRLLGSDVYNLYKRTIPKQEDCNNNPSLLRLPPELRLRIYRHLLLRGARYHIFRGVHDFHIQIDNRRMEAYAGELWPEILATCQLIHREGTPILYGENMFERVFSWPAKRLFSSIPLPLSMTSKLSSKSVSYISAVWLAEQSDMWLDDQMELKVFQDFPGLQEIEFYISFAATSSEEEDQLKTLLGHCLKSVDRRSKPLKRCKYCFRLPWDSDWKAWSRRGAKGFGPHQKLKADVERIMKAKSVFPHQKMIWHFETSFSEYCGPDGTVQFVIEDARPGEESSRRPEIRCSINVDGIVTHTSVEESM</sequence>
<reference evidence="1 2" key="1">
    <citation type="submission" date="2019-06" db="EMBL/GenBank/DDBJ databases">
        <authorList>
            <person name="Broberg M."/>
        </authorList>
    </citation>
    <scope>NUCLEOTIDE SEQUENCE [LARGE SCALE GENOMIC DNA]</scope>
</reference>
<proteinExistence type="predicted"/>
<organism evidence="1 2">
    <name type="scientific">Bionectria ochroleuca</name>
    <name type="common">Gliocladium roseum</name>
    <dbReference type="NCBI Taxonomy" id="29856"/>
    <lineage>
        <taxon>Eukaryota</taxon>
        <taxon>Fungi</taxon>
        <taxon>Dikarya</taxon>
        <taxon>Ascomycota</taxon>
        <taxon>Pezizomycotina</taxon>
        <taxon>Sordariomycetes</taxon>
        <taxon>Hypocreomycetidae</taxon>
        <taxon>Hypocreales</taxon>
        <taxon>Bionectriaceae</taxon>
        <taxon>Clonostachys</taxon>
    </lineage>
</organism>
<evidence type="ECO:0008006" key="3">
    <source>
        <dbReference type="Google" id="ProtNLM"/>
    </source>
</evidence>
<evidence type="ECO:0000313" key="2">
    <source>
        <dbReference type="Proteomes" id="UP000766486"/>
    </source>
</evidence>
<name>A0ABY6U8G2_BIOOC</name>
<dbReference type="InterPro" id="IPR038883">
    <property type="entry name" value="AN11006-like"/>
</dbReference>